<name>A0A066TVS3_9PSEU</name>
<organism evidence="4 5">
    <name type="scientific">Amycolatopsis rifamycinica</name>
    <dbReference type="NCBI Taxonomy" id="287986"/>
    <lineage>
        <taxon>Bacteria</taxon>
        <taxon>Bacillati</taxon>
        <taxon>Actinomycetota</taxon>
        <taxon>Actinomycetes</taxon>
        <taxon>Pseudonocardiales</taxon>
        <taxon>Pseudonocardiaceae</taxon>
        <taxon>Amycolatopsis</taxon>
    </lineage>
</organism>
<dbReference type="PANTHER" id="PTHR30466">
    <property type="entry name" value="FLAVIN REDUCTASE"/>
    <property type="match status" value="1"/>
</dbReference>
<dbReference type="Pfam" id="PF01613">
    <property type="entry name" value="Flavin_Reduct"/>
    <property type="match status" value="1"/>
</dbReference>
<gene>
    <name evidence="4" type="ORF">DV20_42975</name>
</gene>
<comment type="similarity">
    <text evidence="1">Belongs to the non-flavoprotein flavin reductase family.</text>
</comment>
<dbReference type="InterPro" id="IPR012349">
    <property type="entry name" value="Split_barrel_FMN-bd"/>
</dbReference>
<dbReference type="PANTHER" id="PTHR30466:SF11">
    <property type="entry name" value="FLAVIN-DEPENDENT MONOOXYGENASE, REDUCTASE SUBUNIT HSAB"/>
    <property type="match status" value="1"/>
</dbReference>
<dbReference type="GO" id="GO:0010181">
    <property type="term" value="F:FMN binding"/>
    <property type="evidence" value="ECO:0007669"/>
    <property type="project" value="InterPro"/>
</dbReference>
<dbReference type="AlphaFoldDB" id="A0A066TVS3"/>
<dbReference type="GO" id="GO:0042602">
    <property type="term" value="F:riboflavin reductase (NADPH) activity"/>
    <property type="evidence" value="ECO:0007669"/>
    <property type="project" value="TreeGrafter"/>
</dbReference>
<sequence>MLIVQSIDDPATVLRQAFACFPSGVTALCALSGGEPAGMAVSSFTSVSLDPALLSVCVRNASATWSRLRASPRLGLSVLAEHQTAAGRRLAGKDGDRFAGVDWQPTEDGAVFVSGASAWFDCSIRAEVPAGDHTVVLLQVHGLHADPDVPPLVFHGSRFRRLEIDELAVGAS</sequence>
<dbReference type="InterPro" id="IPR002563">
    <property type="entry name" value="Flavin_Rdtase-like_dom"/>
</dbReference>
<protein>
    <recommendedName>
        <fullName evidence="3">Flavin reductase like domain-containing protein</fullName>
    </recommendedName>
</protein>
<dbReference type="OrthoDB" id="9792858at2"/>
<keyword evidence="2" id="KW-0560">Oxidoreductase</keyword>
<dbReference type="STRING" id="287986.DV20_42975"/>
<keyword evidence="5" id="KW-1185">Reference proteome</keyword>
<reference evidence="4 5" key="1">
    <citation type="submission" date="2014-05" db="EMBL/GenBank/DDBJ databases">
        <title>Draft genome sequence of Amycolatopsis rifamycinica DSM 46095.</title>
        <authorList>
            <person name="Lal R."/>
            <person name="Saxena A."/>
            <person name="Kumari R."/>
            <person name="Mukherjee U."/>
            <person name="Singh P."/>
            <person name="Sangwan N."/>
            <person name="Mahato N.K."/>
        </authorList>
    </citation>
    <scope>NUCLEOTIDE SEQUENCE [LARGE SCALE GENOMIC DNA]</scope>
    <source>
        <strain evidence="4 5">DSM 46095</strain>
    </source>
</reference>
<comment type="caution">
    <text evidence="4">The sequence shown here is derived from an EMBL/GenBank/DDBJ whole genome shotgun (WGS) entry which is preliminary data.</text>
</comment>
<dbReference type="Gene3D" id="2.30.110.10">
    <property type="entry name" value="Electron Transport, Fmn-binding Protein, Chain A"/>
    <property type="match status" value="1"/>
</dbReference>
<evidence type="ECO:0000256" key="1">
    <source>
        <dbReference type="ARBA" id="ARBA00008898"/>
    </source>
</evidence>
<dbReference type="RefSeq" id="WP_051736364.1">
    <property type="nucleotide sequence ID" value="NZ_JMQI01000084.1"/>
</dbReference>
<evidence type="ECO:0000259" key="3">
    <source>
        <dbReference type="SMART" id="SM00903"/>
    </source>
</evidence>
<proteinExistence type="inferred from homology"/>
<dbReference type="Proteomes" id="UP000027345">
    <property type="component" value="Unassembled WGS sequence"/>
</dbReference>
<dbReference type="EMBL" id="JMQI01000084">
    <property type="protein sequence ID" value="KDN16103.1"/>
    <property type="molecule type" value="Genomic_DNA"/>
</dbReference>
<dbReference type="SUPFAM" id="SSF50475">
    <property type="entry name" value="FMN-binding split barrel"/>
    <property type="match status" value="1"/>
</dbReference>
<dbReference type="InterPro" id="IPR050268">
    <property type="entry name" value="NADH-dep_flavin_reductase"/>
</dbReference>
<accession>A0A066TVS3</accession>
<evidence type="ECO:0000256" key="2">
    <source>
        <dbReference type="ARBA" id="ARBA00023002"/>
    </source>
</evidence>
<dbReference type="eggNOG" id="COG1853">
    <property type="taxonomic scope" value="Bacteria"/>
</dbReference>
<evidence type="ECO:0000313" key="4">
    <source>
        <dbReference type="EMBL" id="KDN16103.1"/>
    </source>
</evidence>
<evidence type="ECO:0000313" key="5">
    <source>
        <dbReference type="Proteomes" id="UP000027345"/>
    </source>
</evidence>
<dbReference type="SMART" id="SM00903">
    <property type="entry name" value="Flavin_Reduct"/>
    <property type="match status" value="1"/>
</dbReference>
<feature type="domain" description="Flavin reductase like" evidence="3">
    <location>
        <begin position="18"/>
        <end position="161"/>
    </location>
</feature>